<protein>
    <submittedName>
        <fullName evidence="4">ABC transporter substrate-binding protein</fullName>
    </submittedName>
</protein>
<reference evidence="4 5" key="1">
    <citation type="submission" date="2017-06" db="EMBL/GenBank/DDBJ databases">
        <title>Ensifer strains isolated from leguminous trees and herbs display diverse denitrification phenotypes with some acting as strong N2O sinks.</title>
        <authorList>
            <person name="Woliy K."/>
            <person name="Mania D."/>
            <person name="Bakken L.R."/>
            <person name="Frostegard A."/>
        </authorList>
    </citation>
    <scope>NUCLEOTIDE SEQUENCE [LARGE SCALE GENOMIC DNA]</scope>
    <source>
        <strain evidence="4 5">AC50a</strain>
    </source>
</reference>
<keyword evidence="2" id="KW-0574">Periplasm</keyword>
<dbReference type="GO" id="GO:0030288">
    <property type="term" value="C:outer membrane-bounded periplasmic space"/>
    <property type="evidence" value="ECO:0007669"/>
    <property type="project" value="TreeGrafter"/>
</dbReference>
<comment type="caution">
    <text evidence="4">The sequence shown here is derived from an EMBL/GenBank/DDBJ whole genome shotgun (WGS) entry which is preliminary data.</text>
</comment>
<feature type="chain" id="PRO_5014329411" evidence="3">
    <location>
        <begin position="27"/>
        <end position="373"/>
    </location>
</feature>
<dbReference type="Pfam" id="PF01547">
    <property type="entry name" value="SBP_bac_1"/>
    <property type="match status" value="1"/>
</dbReference>
<dbReference type="SUPFAM" id="SSF53850">
    <property type="entry name" value="Periplasmic binding protein-like II"/>
    <property type="match status" value="1"/>
</dbReference>
<sequence length="373" mass="40341">MKSRLSAGLFLCGVLGAHLAASSAWATPPDYYPPDYTNTIEASKSESGILIYGNIADENWRPIITAFNQEYPWVKVNFLDLASDEVFQRYYAEQSTGNSAVDIILTGSSAAWLDFISKGNVVKYDSPEIPKIPANTVPSPGIYTISYDPQIIAWNKLLLPEAQWPKSVADIAALAKADPSAFDKKIGVMEPMGTSTMQSIIAHLIKHSGEDREMDLFKVLGPLSVVARSAGPTYEKILTGEFVAGFNLSAIPLFPQLADPNIANIIGWAYPTDGTVATMRNFSIATTTKNPNSARLFVDFLLSKKGQEAVSAGGLMSYRTDIDVPPGPVKIAYSAMEKAVGKDNIIPTSMDPAMLRPSAELIAKVRGAFKLPN</sequence>
<proteinExistence type="predicted"/>
<dbReference type="Gene3D" id="3.40.190.10">
    <property type="entry name" value="Periplasmic binding protein-like II"/>
    <property type="match status" value="2"/>
</dbReference>
<name>A0A2J0YTZ3_RHIML</name>
<evidence type="ECO:0000256" key="2">
    <source>
        <dbReference type="ARBA" id="ARBA00022764"/>
    </source>
</evidence>
<evidence type="ECO:0000256" key="3">
    <source>
        <dbReference type="SAM" id="SignalP"/>
    </source>
</evidence>
<evidence type="ECO:0000313" key="5">
    <source>
        <dbReference type="Proteomes" id="UP000231987"/>
    </source>
</evidence>
<dbReference type="EMBL" id="NJGD01000027">
    <property type="protein sequence ID" value="PJR09855.1"/>
    <property type="molecule type" value="Genomic_DNA"/>
</dbReference>
<gene>
    <name evidence="4" type="ORF">CEJ86_30595</name>
</gene>
<feature type="signal peptide" evidence="3">
    <location>
        <begin position="1"/>
        <end position="26"/>
    </location>
</feature>
<dbReference type="RefSeq" id="WP_100674764.1">
    <property type="nucleotide sequence ID" value="NZ_NJGD01000027.1"/>
</dbReference>
<keyword evidence="1 3" id="KW-0732">Signal</keyword>
<evidence type="ECO:0000256" key="1">
    <source>
        <dbReference type="ARBA" id="ARBA00022729"/>
    </source>
</evidence>
<dbReference type="PANTHER" id="PTHR30006:SF25">
    <property type="entry name" value="PHOSPHOGLYCERATE TRANSPORT REGULATORY PROTEIN PGTC"/>
    <property type="match status" value="1"/>
</dbReference>
<dbReference type="InterPro" id="IPR006059">
    <property type="entry name" value="SBP"/>
</dbReference>
<organism evidence="4 5">
    <name type="scientific">Rhizobium meliloti</name>
    <name type="common">Ensifer meliloti</name>
    <name type="synonym">Sinorhizobium meliloti</name>
    <dbReference type="NCBI Taxonomy" id="382"/>
    <lineage>
        <taxon>Bacteria</taxon>
        <taxon>Pseudomonadati</taxon>
        <taxon>Pseudomonadota</taxon>
        <taxon>Alphaproteobacteria</taxon>
        <taxon>Hyphomicrobiales</taxon>
        <taxon>Rhizobiaceae</taxon>
        <taxon>Sinorhizobium/Ensifer group</taxon>
        <taxon>Sinorhizobium</taxon>
    </lineage>
</organism>
<evidence type="ECO:0000313" key="4">
    <source>
        <dbReference type="EMBL" id="PJR09855.1"/>
    </source>
</evidence>
<dbReference type="PANTHER" id="PTHR30006">
    <property type="entry name" value="THIAMINE-BINDING PERIPLASMIC PROTEIN-RELATED"/>
    <property type="match status" value="1"/>
</dbReference>
<dbReference type="Proteomes" id="UP000231987">
    <property type="component" value="Unassembled WGS sequence"/>
</dbReference>
<accession>A0A2J0YTZ3</accession>
<dbReference type="AlphaFoldDB" id="A0A2J0YTZ3"/>